<name>A0ABZ2K8K0_9BACT</name>
<accession>A0ABZ2K8K0</accession>
<dbReference type="EMBL" id="CP089982">
    <property type="protein sequence ID" value="WXA92691.1"/>
    <property type="molecule type" value="Genomic_DNA"/>
</dbReference>
<evidence type="ECO:0000313" key="1">
    <source>
        <dbReference type="EMBL" id="WXA92691.1"/>
    </source>
</evidence>
<evidence type="ECO:0008006" key="3">
    <source>
        <dbReference type="Google" id="ProtNLM"/>
    </source>
</evidence>
<reference evidence="1 2" key="1">
    <citation type="submission" date="2021-12" db="EMBL/GenBank/DDBJ databases">
        <title>Discovery of the Pendulisporaceae a myxobacterial family with distinct sporulation behavior and unique specialized metabolism.</title>
        <authorList>
            <person name="Garcia R."/>
            <person name="Popoff A."/>
            <person name="Bader C.D."/>
            <person name="Loehr J."/>
            <person name="Walesch S."/>
            <person name="Walt C."/>
            <person name="Boldt J."/>
            <person name="Bunk B."/>
            <person name="Haeckl F.J.F.P.J."/>
            <person name="Gunesch A.P."/>
            <person name="Birkelbach J."/>
            <person name="Nuebel U."/>
            <person name="Pietschmann T."/>
            <person name="Bach T."/>
            <person name="Mueller R."/>
        </authorList>
    </citation>
    <scope>NUCLEOTIDE SEQUENCE [LARGE SCALE GENOMIC DNA]</scope>
    <source>
        <strain evidence="1 2">MSr12523</strain>
    </source>
</reference>
<gene>
    <name evidence="1" type="ORF">LZC95_40370</name>
</gene>
<protein>
    <recommendedName>
        <fullName evidence="3">YHS domain-containing protein</fullName>
    </recommendedName>
</protein>
<organism evidence="1 2">
    <name type="scientific">Pendulispora brunnea</name>
    <dbReference type="NCBI Taxonomy" id="2905690"/>
    <lineage>
        <taxon>Bacteria</taxon>
        <taxon>Pseudomonadati</taxon>
        <taxon>Myxococcota</taxon>
        <taxon>Myxococcia</taxon>
        <taxon>Myxococcales</taxon>
        <taxon>Sorangiineae</taxon>
        <taxon>Pendulisporaceae</taxon>
        <taxon>Pendulispora</taxon>
    </lineage>
</organism>
<proteinExistence type="predicted"/>
<sequence>MHAIDKRKLFTRRAAIACGVTAALAIGCKSQHVEEKTALAPEEPIDESFRGCQKSCGSAEAPAGLVLQPDAKLGDSTRCPVSGAAFQITETTLQRSYRGRPVYLCCSGCARYFDAHAEAVALARHL</sequence>
<evidence type="ECO:0000313" key="2">
    <source>
        <dbReference type="Proteomes" id="UP001379533"/>
    </source>
</evidence>
<dbReference type="Proteomes" id="UP001379533">
    <property type="component" value="Chromosome"/>
</dbReference>
<keyword evidence="2" id="KW-1185">Reference proteome</keyword>
<dbReference type="RefSeq" id="WP_394843293.1">
    <property type="nucleotide sequence ID" value="NZ_CP089982.1"/>
</dbReference>
<dbReference type="PROSITE" id="PS51257">
    <property type="entry name" value="PROKAR_LIPOPROTEIN"/>
    <property type="match status" value="1"/>
</dbReference>